<keyword evidence="3" id="KW-1185">Reference proteome</keyword>
<dbReference type="InParanoid" id="A0A136IN64"/>
<evidence type="ECO:0000313" key="2">
    <source>
        <dbReference type="EMBL" id="KXJ86324.1"/>
    </source>
</evidence>
<accession>A0A136IN64</accession>
<feature type="region of interest" description="Disordered" evidence="1">
    <location>
        <begin position="120"/>
        <end position="145"/>
    </location>
</feature>
<gene>
    <name evidence="2" type="ORF">Micbo1qcDRAFT_36262</name>
</gene>
<sequence length="324" mass="35666">MRDPDPPNPAVECNINSTQDVPDEYPLEGFTDKDFVFIADLADMTRAASPDSTVTLLPSKTDLHQAWTLIADHPSADIIPQSVITTPYRQSPGAPSLPPDIGDKDQFEEDIDWDTACSLTTSATPPDTKATTGSAQSIGTSPETEHKDEFALSPFIRPPFPDIASSKVQVPGVSGQTVLRTCFRVGEMISQTAKCHTQQQDVVFEIYARVKQSERKTTTKIQHFSLTDLFKTQPPYPRASLAGWRAASDLDQQAADFLGSSGVLKLYWCLCRPVRDPRSTVGWTYTILSIKTVTWAHIQQAKDVLFHAHGMSNTAGSDEAFKHK</sequence>
<name>A0A136IN64_9PEZI</name>
<evidence type="ECO:0000313" key="3">
    <source>
        <dbReference type="Proteomes" id="UP000070501"/>
    </source>
</evidence>
<dbReference type="OrthoDB" id="5397183at2759"/>
<protein>
    <submittedName>
        <fullName evidence="2">Uncharacterized protein</fullName>
    </submittedName>
</protein>
<feature type="compositionally biased region" description="Polar residues" evidence="1">
    <location>
        <begin position="120"/>
        <end position="142"/>
    </location>
</feature>
<dbReference type="Proteomes" id="UP000070501">
    <property type="component" value="Unassembled WGS sequence"/>
</dbReference>
<dbReference type="EMBL" id="KQ964269">
    <property type="protein sequence ID" value="KXJ86324.1"/>
    <property type="molecule type" value="Genomic_DNA"/>
</dbReference>
<organism evidence="2 3">
    <name type="scientific">Microdochium bolleyi</name>
    <dbReference type="NCBI Taxonomy" id="196109"/>
    <lineage>
        <taxon>Eukaryota</taxon>
        <taxon>Fungi</taxon>
        <taxon>Dikarya</taxon>
        <taxon>Ascomycota</taxon>
        <taxon>Pezizomycotina</taxon>
        <taxon>Sordariomycetes</taxon>
        <taxon>Xylariomycetidae</taxon>
        <taxon>Xylariales</taxon>
        <taxon>Microdochiaceae</taxon>
        <taxon>Microdochium</taxon>
    </lineage>
</organism>
<evidence type="ECO:0000256" key="1">
    <source>
        <dbReference type="SAM" id="MobiDB-lite"/>
    </source>
</evidence>
<dbReference type="AlphaFoldDB" id="A0A136IN64"/>
<proteinExistence type="predicted"/>
<feature type="region of interest" description="Disordered" evidence="1">
    <location>
        <begin position="1"/>
        <end position="22"/>
    </location>
</feature>
<reference evidence="3" key="1">
    <citation type="submission" date="2016-02" db="EMBL/GenBank/DDBJ databases">
        <title>Draft genome sequence of Microdochium bolleyi, a fungal endophyte of beachgrass.</title>
        <authorList>
            <consortium name="DOE Joint Genome Institute"/>
            <person name="David A.S."/>
            <person name="May G."/>
            <person name="Haridas S."/>
            <person name="Lim J."/>
            <person name="Wang M."/>
            <person name="Labutti K."/>
            <person name="Lipzen A."/>
            <person name="Barry K."/>
            <person name="Grigoriev I.V."/>
        </authorList>
    </citation>
    <scope>NUCLEOTIDE SEQUENCE [LARGE SCALE GENOMIC DNA]</scope>
    <source>
        <strain evidence="3">J235TASD1</strain>
    </source>
</reference>